<feature type="domain" description="Acyl-CoA dehydrogenase/oxidase C-terminal" evidence="6">
    <location>
        <begin position="237"/>
        <end position="385"/>
    </location>
</feature>
<dbReference type="PANTHER" id="PTHR43884">
    <property type="entry name" value="ACYL-COA DEHYDROGENASE"/>
    <property type="match status" value="1"/>
</dbReference>
<keyword evidence="4 5" id="KW-0274">FAD</keyword>
<accession>A0A1A8ZG39</accession>
<dbReference type="Gene3D" id="2.40.110.10">
    <property type="entry name" value="Butyryl-CoA Dehydrogenase, subunit A, domain 2"/>
    <property type="match status" value="1"/>
</dbReference>
<dbReference type="InterPro" id="IPR009100">
    <property type="entry name" value="AcylCoA_DH/oxidase_NM_dom_sf"/>
</dbReference>
<dbReference type="Gene3D" id="1.10.540.10">
    <property type="entry name" value="Acyl-CoA dehydrogenase/oxidase, N-terminal domain"/>
    <property type="match status" value="1"/>
</dbReference>
<keyword evidence="10" id="KW-1185">Reference proteome</keyword>
<dbReference type="GO" id="GO:0050660">
    <property type="term" value="F:flavin adenine dinucleotide binding"/>
    <property type="evidence" value="ECO:0007669"/>
    <property type="project" value="InterPro"/>
</dbReference>
<dbReference type="Pfam" id="PF02771">
    <property type="entry name" value="Acyl-CoA_dh_N"/>
    <property type="match status" value="1"/>
</dbReference>
<dbReference type="STRING" id="261654.GA0070611_2092"/>
<comment type="similarity">
    <text evidence="2 5">Belongs to the acyl-CoA dehydrogenase family.</text>
</comment>
<evidence type="ECO:0000256" key="2">
    <source>
        <dbReference type="ARBA" id="ARBA00009347"/>
    </source>
</evidence>
<organism evidence="9 10">
    <name type="scientific">Micromonospora auratinigra</name>
    <dbReference type="NCBI Taxonomy" id="261654"/>
    <lineage>
        <taxon>Bacteria</taxon>
        <taxon>Bacillati</taxon>
        <taxon>Actinomycetota</taxon>
        <taxon>Actinomycetes</taxon>
        <taxon>Micromonosporales</taxon>
        <taxon>Micromonosporaceae</taxon>
        <taxon>Micromonospora</taxon>
    </lineage>
</organism>
<evidence type="ECO:0000259" key="6">
    <source>
        <dbReference type="Pfam" id="PF00441"/>
    </source>
</evidence>
<evidence type="ECO:0000259" key="7">
    <source>
        <dbReference type="Pfam" id="PF02770"/>
    </source>
</evidence>
<dbReference type="GO" id="GO:0003995">
    <property type="term" value="F:acyl-CoA dehydrogenase activity"/>
    <property type="evidence" value="ECO:0007669"/>
    <property type="project" value="TreeGrafter"/>
</dbReference>
<reference evidence="10" key="1">
    <citation type="submission" date="2016-06" db="EMBL/GenBank/DDBJ databases">
        <authorList>
            <person name="Varghese N."/>
            <person name="Submissions Spin"/>
        </authorList>
    </citation>
    <scope>NUCLEOTIDE SEQUENCE [LARGE SCALE GENOMIC DNA]</scope>
    <source>
        <strain evidence="10">DSM 44815</strain>
    </source>
</reference>
<dbReference type="CDD" id="cd00567">
    <property type="entry name" value="ACAD"/>
    <property type="match status" value="1"/>
</dbReference>
<keyword evidence="5" id="KW-0560">Oxidoreductase</keyword>
<dbReference type="Proteomes" id="UP000199385">
    <property type="component" value="Chromosome I"/>
</dbReference>
<dbReference type="InterPro" id="IPR037069">
    <property type="entry name" value="AcylCoA_DH/ox_N_sf"/>
</dbReference>
<dbReference type="InterPro" id="IPR046373">
    <property type="entry name" value="Acyl-CoA_Oxase/DH_mid-dom_sf"/>
</dbReference>
<name>A0A1A8ZG39_9ACTN</name>
<dbReference type="InterPro" id="IPR036250">
    <property type="entry name" value="AcylCo_DH-like_C"/>
</dbReference>
<dbReference type="InterPro" id="IPR013786">
    <property type="entry name" value="AcylCoA_DH/ox_N"/>
</dbReference>
<dbReference type="Pfam" id="PF00441">
    <property type="entry name" value="Acyl-CoA_dh_1"/>
    <property type="match status" value="1"/>
</dbReference>
<dbReference type="InterPro" id="IPR006091">
    <property type="entry name" value="Acyl-CoA_Oxase/DH_mid-dom"/>
</dbReference>
<evidence type="ECO:0000256" key="3">
    <source>
        <dbReference type="ARBA" id="ARBA00022630"/>
    </source>
</evidence>
<dbReference type="Gene3D" id="1.20.140.10">
    <property type="entry name" value="Butyryl-CoA Dehydrogenase, subunit A, domain 3"/>
    <property type="match status" value="1"/>
</dbReference>
<dbReference type="SUPFAM" id="SSF56645">
    <property type="entry name" value="Acyl-CoA dehydrogenase NM domain-like"/>
    <property type="match status" value="1"/>
</dbReference>
<evidence type="ECO:0000256" key="1">
    <source>
        <dbReference type="ARBA" id="ARBA00001974"/>
    </source>
</evidence>
<feature type="domain" description="Acyl-CoA oxidase/dehydrogenase middle" evidence="7">
    <location>
        <begin position="132"/>
        <end position="225"/>
    </location>
</feature>
<dbReference type="PANTHER" id="PTHR43884:SF12">
    <property type="entry name" value="ISOVALERYL-COA DEHYDROGENASE, MITOCHONDRIAL-RELATED"/>
    <property type="match status" value="1"/>
</dbReference>
<evidence type="ECO:0000259" key="8">
    <source>
        <dbReference type="Pfam" id="PF02771"/>
    </source>
</evidence>
<dbReference type="Pfam" id="PF02770">
    <property type="entry name" value="Acyl-CoA_dh_M"/>
    <property type="match status" value="1"/>
</dbReference>
<evidence type="ECO:0000256" key="5">
    <source>
        <dbReference type="RuleBase" id="RU362125"/>
    </source>
</evidence>
<evidence type="ECO:0000256" key="4">
    <source>
        <dbReference type="ARBA" id="ARBA00022827"/>
    </source>
</evidence>
<comment type="cofactor">
    <cofactor evidence="1 5">
        <name>FAD</name>
        <dbReference type="ChEBI" id="CHEBI:57692"/>
    </cofactor>
</comment>
<protein>
    <submittedName>
        <fullName evidence="9">Acyl-CoA dehydrogenase</fullName>
    </submittedName>
</protein>
<dbReference type="AlphaFoldDB" id="A0A1A8ZG39"/>
<feature type="domain" description="Acyl-CoA dehydrogenase/oxidase N-terminal" evidence="8">
    <location>
        <begin position="42"/>
        <end position="126"/>
    </location>
</feature>
<evidence type="ECO:0000313" key="10">
    <source>
        <dbReference type="Proteomes" id="UP000199385"/>
    </source>
</evidence>
<dbReference type="SUPFAM" id="SSF47203">
    <property type="entry name" value="Acyl-CoA dehydrogenase C-terminal domain-like"/>
    <property type="match status" value="1"/>
</dbReference>
<keyword evidence="3 5" id="KW-0285">Flavoprotein</keyword>
<proteinExistence type="inferred from homology"/>
<dbReference type="InterPro" id="IPR009075">
    <property type="entry name" value="AcylCo_DH/oxidase_C"/>
</dbReference>
<gene>
    <name evidence="9" type="ORF">GA0070611_2092</name>
</gene>
<dbReference type="PATRIC" id="fig|261654.4.peg.2129"/>
<sequence>MATADQDQEDGVDFGWSTEQQTRYAETLAAVRAAFPTAPDGFYDRKDWTRLAELGLTGACVPRAYGGGGLGALDTARLLEAVGRGCPDTGLVFATAAHLFACAMPIADFGSAELRARWLPGLCSGELIAGNAMTEAEAGSDVSRLAVTATPVDGGWLLNGVKTFISNGPVADVYVTYATTDPAAGHFGTTAFVVDRTAPGVHPDAPFDKLGMASCPAGGVTFTDCFVPAGQVIGEPGQGGVIFQHSMGWERTCLFALFLGVQEELVDRVLAHVRQRRQFGRALAEFQSVSNRIVEMKLRLESGRLLLYRACWEMDQGDPSTLWSALSKLAVSEAALAGAIDAVQLFGGAGYLRGTGVEAALRDAIGGTIFSGTSDIQRWLVAAELGL</sequence>
<dbReference type="EMBL" id="LT594323">
    <property type="protein sequence ID" value="SBT42779.1"/>
    <property type="molecule type" value="Genomic_DNA"/>
</dbReference>
<evidence type="ECO:0000313" key="9">
    <source>
        <dbReference type="EMBL" id="SBT42779.1"/>
    </source>
</evidence>